<dbReference type="EMBL" id="JBJUIK010000002">
    <property type="protein sequence ID" value="KAL3535965.1"/>
    <property type="molecule type" value="Genomic_DNA"/>
</dbReference>
<dbReference type="Proteomes" id="UP001630127">
    <property type="component" value="Unassembled WGS sequence"/>
</dbReference>
<dbReference type="Gene3D" id="2.40.330.10">
    <property type="entry name" value="DNA-binding pseudobarrel domain"/>
    <property type="match status" value="1"/>
</dbReference>
<dbReference type="Pfam" id="PF02362">
    <property type="entry name" value="B3"/>
    <property type="match status" value="1"/>
</dbReference>
<keyword evidence="3" id="KW-0238">DNA-binding</keyword>
<reference evidence="7 8" key="1">
    <citation type="submission" date="2024-11" db="EMBL/GenBank/DDBJ databases">
        <title>A near-complete genome assembly of Cinchona calisaya.</title>
        <authorList>
            <person name="Lian D.C."/>
            <person name="Zhao X.W."/>
            <person name="Wei L."/>
        </authorList>
    </citation>
    <scope>NUCLEOTIDE SEQUENCE [LARGE SCALE GENOMIC DNA]</scope>
    <source>
        <tissue evidence="7">Nenye</tissue>
    </source>
</reference>
<feature type="domain" description="TF-B3" evidence="6">
    <location>
        <begin position="153"/>
        <end position="220"/>
    </location>
</feature>
<sequence>MEDEERVMLEKESKKNRETIMGSTETSVINNDPLMLEKLVDKLVDAEVQQAASTLVLMSKQILDSETAEELRLQVMKTKYGRKIGGNKLPRFPQVEGLNGVIGNCSVPFEKQLTSSDVSEGLCRLSLTREEVIDSILPLLNSTVEDVEVGIPVTVYDSVGKGYEMTFRSWNNSKLYVLKQGWIKFCKDHNLRVQDWVSVWMFRHKHTRNLCFVLTFKRGD</sequence>
<proteinExistence type="predicted"/>
<evidence type="ECO:0000313" key="7">
    <source>
        <dbReference type="EMBL" id="KAL3535965.1"/>
    </source>
</evidence>
<accession>A0ABD3AXL0</accession>
<keyword evidence="8" id="KW-1185">Reference proteome</keyword>
<evidence type="ECO:0000313" key="8">
    <source>
        <dbReference type="Proteomes" id="UP001630127"/>
    </source>
</evidence>
<gene>
    <name evidence="7" type="ORF">ACH5RR_004426</name>
</gene>
<evidence type="ECO:0000256" key="3">
    <source>
        <dbReference type="ARBA" id="ARBA00023125"/>
    </source>
</evidence>
<dbReference type="PANTHER" id="PTHR31541">
    <property type="entry name" value="B3 DOMAIN PLANT PROTEIN-RELATED"/>
    <property type="match status" value="1"/>
</dbReference>
<evidence type="ECO:0000256" key="5">
    <source>
        <dbReference type="ARBA" id="ARBA00023242"/>
    </source>
</evidence>
<comment type="caution">
    <text evidence="7">The sequence shown here is derived from an EMBL/GenBank/DDBJ whole genome shotgun (WGS) entry which is preliminary data.</text>
</comment>
<dbReference type="InterPro" id="IPR005508">
    <property type="entry name" value="At2g31720-like"/>
</dbReference>
<dbReference type="GO" id="GO:0003677">
    <property type="term" value="F:DNA binding"/>
    <property type="evidence" value="ECO:0007669"/>
    <property type="project" value="UniProtKB-KW"/>
</dbReference>
<dbReference type="GO" id="GO:0005634">
    <property type="term" value="C:nucleus"/>
    <property type="evidence" value="ECO:0007669"/>
    <property type="project" value="UniProtKB-SubCell"/>
</dbReference>
<comment type="subcellular location">
    <subcellularLocation>
        <location evidence="1">Nucleus</location>
    </subcellularLocation>
</comment>
<dbReference type="SUPFAM" id="SSF101936">
    <property type="entry name" value="DNA-binding pseudobarrel domain"/>
    <property type="match status" value="1"/>
</dbReference>
<dbReference type="InterPro" id="IPR015300">
    <property type="entry name" value="DNA-bd_pseudobarrel_sf"/>
</dbReference>
<name>A0ABD3AXL0_9GENT</name>
<dbReference type="SMART" id="SM01019">
    <property type="entry name" value="B3"/>
    <property type="match status" value="1"/>
</dbReference>
<keyword evidence="5" id="KW-0539">Nucleus</keyword>
<evidence type="ECO:0000256" key="2">
    <source>
        <dbReference type="ARBA" id="ARBA00023015"/>
    </source>
</evidence>
<dbReference type="PROSITE" id="PS50863">
    <property type="entry name" value="B3"/>
    <property type="match status" value="1"/>
</dbReference>
<evidence type="ECO:0000256" key="4">
    <source>
        <dbReference type="ARBA" id="ARBA00023163"/>
    </source>
</evidence>
<evidence type="ECO:0000259" key="6">
    <source>
        <dbReference type="PROSITE" id="PS50863"/>
    </source>
</evidence>
<keyword evidence="2" id="KW-0805">Transcription regulation</keyword>
<evidence type="ECO:0000256" key="1">
    <source>
        <dbReference type="ARBA" id="ARBA00004123"/>
    </source>
</evidence>
<protein>
    <recommendedName>
        <fullName evidence="6">TF-B3 domain-containing protein</fullName>
    </recommendedName>
</protein>
<keyword evidence="4" id="KW-0804">Transcription</keyword>
<dbReference type="InterPro" id="IPR003340">
    <property type="entry name" value="B3_DNA-bd"/>
</dbReference>
<dbReference type="CDD" id="cd10017">
    <property type="entry name" value="B3_DNA"/>
    <property type="match status" value="1"/>
</dbReference>
<dbReference type="AlphaFoldDB" id="A0ABD3AXL0"/>
<organism evidence="7 8">
    <name type="scientific">Cinchona calisaya</name>
    <dbReference type="NCBI Taxonomy" id="153742"/>
    <lineage>
        <taxon>Eukaryota</taxon>
        <taxon>Viridiplantae</taxon>
        <taxon>Streptophyta</taxon>
        <taxon>Embryophyta</taxon>
        <taxon>Tracheophyta</taxon>
        <taxon>Spermatophyta</taxon>
        <taxon>Magnoliopsida</taxon>
        <taxon>eudicotyledons</taxon>
        <taxon>Gunneridae</taxon>
        <taxon>Pentapetalae</taxon>
        <taxon>asterids</taxon>
        <taxon>lamiids</taxon>
        <taxon>Gentianales</taxon>
        <taxon>Rubiaceae</taxon>
        <taxon>Cinchonoideae</taxon>
        <taxon>Cinchoneae</taxon>
        <taxon>Cinchona</taxon>
    </lineage>
</organism>
<dbReference type="PANTHER" id="PTHR31541:SF28">
    <property type="entry name" value="TF-B3 DOMAIN-CONTAINING PROTEIN"/>
    <property type="match status" value="1"/>
</dbReference>